<organism evidence="2 3">
    <name type="scientific">Portunus trituberculatus</name>
    <name type="common">Swimming crab</name>
    <name type="synonym">Neptunus trituberculatus</name>
    <dbReference type="NCBI Taxonomy" id="210409"/>
    <lineage>
        <taxon>Eukaryota</taxon>
        <taxon>Metazoa</taxon>
        <taxon>Ecdysozoa</taxon>
        <taxon>Arthropoda</taxon>
        <taxon>Crustacea</taxon>
        <taxon>Multicrustacea</taxon>
        <taxon>Malacostraca</taxon>
        <taxon>Eumalacostraca</taxon>
        <taxon>Eucarida</taxon>
        <taxon>Decapoda</taxon>
        <taxon>Pleocyemata</taxon>
        <taxon>Brachyura</taxon>
        <taxon>Eubrachyura</taxon>
        <taxon>Portunoidea</taxon>
        <taxon>Portunidae</taxon>
        <taxon>Portuninae</taxon>
        <taxon>Portunus</taxon>
    </lineage>
</organism>
<comment type="caution">
    <text evidence="2">The sequence shown here is derived from an EMBL/GenBank/DDBJ whole genome shotgun (WGS) entry which is preliminary data.</text>
</comment>
<name>A0A5B7F152_PORTR</name>
<feature type="region of interest" description="Disordered" evidence="1">
    <location>
        <begin position="1"/>
        <end position="33"/>
    </location>
</feature>
<protein>
    <submittedName>
        <fullName evidence="2">Uncharacterized protein</fullName>
    </submittedName>
</protein>
<gene>
    <name evidence="2" type="ORF">E2C01_032961</name>
</gene>
<evidence type="ECO:0000256" key="1">
    <source>
        <dbReference type="SAM" id="MobiDB-lite"/>
    </source>
</evidence>
<dbReference type="AlphaFoldDB" id="A0A5B7F152"/>
<accession>A0A5B7F152</accession>
<evidence type="ECO:0000313" key="3">
    <source>
        <dbReference type="Proteomes" id="UP000324222"/>
    </source>
</evidence>
<sequence length="82" mass="9291">MSHVEQGLSSLPGLMSSNPPILPPTEHPAHSPHYTQKIIKDEENITNMMRCCKHLKEAEGRDGWRQEGRAAMRMMEVTPNKP</sequence>
<reference evidence="2 3" key="1">
    <citation type="submission" date="2019-05" db="EMBL/GenBank/DDBJ databases">
        <title>Another draft genome of Portunus trituberculatus and its Hox gene families provides insights of decapod evolution.</title>
        <authorList>
            <person name="Jeong J.-H."/>
            <person name="Song I."/>
            <person name="Kim S."/>
            <person name="Choi T."/>
            <person name="Kim D."/>
            <person name="Ryu S."/>
            <person name="Kim W."/>
        </authorList>
    </citation>
    <scope>NUCLEOTIDE SEQUENCE [LARGE SCALE GENOMIC DNA]</scope>
    <source>
        <tissue evidence="2">Muscle</tissue>
    </source>
</reference>
<keyword evidence="3" id="KW-1185">Reference proteome</keyword>
<dbReference type="EMBL" id="VSRR010004357">
    <property type="protein sequence ID" value="MPC39425.1"/>
    <property type="molecule type" value="Genomic_DNA"/>
</dbReference>
<dbReference type="Proteomes" id="UP000324222">
    <property type="component" value="Unassembled WGS sequence"/>
</dbReference>
<evidence type="ECO:0000313" key="2">
    <source>
        <dbReference type="EMBL" id="MPC39425.1"/>
    </source>
</evidence>
<proteinExistence type="predicted"/>